<keyword evidence="5" id="KW-0479">Metal-binding</keyword>
<evidence type="ECO:0000256" key="3">
    <source>
        <dbReference type="ARBA" id="ARBA00012643"/>
    </source>
</evidence>
<feature type="domain" description="Survival protein SurE-like phosphatase/nucleotidase" evidence="8">
    <location>
        <begin position="40"/>
        <end position="265"/>
    </location>
</feature>
<name>A0ABR9L0Z7_9PSEU</name>
<reference evidence="9 10" key="1">
    <citation type="submission" date="2020-10" db="EMBL/GenBank/DDBJ databases">
        <title>Sequencing the genomes of 1000 actinobacteria strains.</title>
        <authorList>
            <person name="Klenk H.-P."/>
        </authorList>
    </citation>
    <scope>NUCLEOTIDE SEQUENCE [LARGE SCALE GENOMIC DNA]</scope>
    <source>
        <strain evidence="9 10">DSM 46661</strain>
    </source>
</reference>
<dbReference type="Pfam" id="PF01975">
    <property type="entry name" value="SurE"/>
    <property type="match status" value="1"/>
</dbReference>
<dbReference type="Gene3D" id="3.40.1210.10">
    <property type="entry name" value="Survival protein SurE-like phosphatase/nucleotidase"/>
    <property type="match status" value="1"/>
</dbReference>
<evidence type="ECO:0000256" key="5">
    <source>
        <dbReference type="ARBA" id="ARBA00022723"/>
    </source>
</evidence>
<dbReference type="EMBL" id="JADBEJ010000001">
    <property type="protein sequence ID" value="MBE1574282.1"/>
    <property type="molecule type" value="Genomic_DNA"/>
</dbReference>
<keyword evidence="10" id="KW-1185">Reference proteome</keyword>
<accession>A0ABR9L0Z7</accession>
<dbReference type="InterPro" id="IPR030048">
    <property type="entry name" value="SurE"/>
</dbReference>
<evidence type="ECO:0000256" key="7">
    <source>
        <dbReference type="ARBA" id="ARBA00022801"/>
    </source>
</evidence>
<keyword evidence="4" id="KW-0963">Cytoplasm</keyword>
<dbReference type="PANTHER" id="PTHR30457:SF12">
    <property type="entry name" value="5'_3'-NUCLEOTIDASE SURE"/>
    <property type="match status" value="1"/>
</dbReference>
<evidence type="ECO:0000313" key="9">
    <source>
        <dbReference type="EMBL" id="MBE1574282.1"/>
    </source>
</evidence>
<dbReference type="InterPro" id="IPR036523">
    <property type="entry name" value="SurE-like_sf"/>
</dbReference>
<evidence type="ECO:0000256" key="1">
    <source>
        <dbReference type="ARBA" id="ARBA00000815"/>
    </source>
</evidence>
<keyword evidence="6" id="KW-0547">Nucleotide-binding</keyword>
<comment type="similarity">
    <text evidence="2">Belongs to the SurE nucleotidase family.</text>
</comment>
<dbReference type="EC" id="3.1.3.5" evidence="3"/>
<evidence type="ECO:0000256" key="2">
    <source>
        <dbReference type="ARBA" id="ARBA00011062"/>
    </source>
</evidence>
<protein>
    <recommendedName>
        <fullName evidence="3">5'-nucleotidase</fullName>
        <ecNumber evidence="3">3.1.3.5</ecNumber>
    </recommendedName>
</protein>
<proteinExistence type="inferred from homology"/>
<dbReference type="InterPro" id="IPR002828">
    <property type="entry name" value="SurE-like_Pase/nucleotidase"/>
</dbReference>
<dbReference type="GO" id="GO:0008253">
    <property type="term" value="F:5'-nucleotidase activity"/>
    <property type="evidence" value="ECO:0007669"/>
    <property type="project" value="UniProtKB-EC"/>
</dbReference>
<dbReference type="Proteomes" id="UP000656548">
    <property type="component" value="Unassembled WGS sequence"/>
</dbReference>
<dbReference type="SUPFAM" id="SSF64167">
    <property type="entry name" value="SurE-like"/>
    <property type="match status" value="1"/>
</dbReference>
<sequence>METRSVLKAGALLAATATVVLTGASGAVGAPAAPLAGMRVLLSNDDSMQAARPDGADGIGLYDLRKRLCAAGADVVVVAPWGYMSGASGAVTTGGTVSAQRRTAMPAGYQQDCGGAPSAGAVFGLCRGASPCTPASSSATPADTVKFALRGGLGHLAGWREAPDVVVTGINSGPNVSSAINDSGTVGAAIAALDSEVPAVAFSGMVGDGLVVGRKTYEAAAEFGARLLTQLRQRDLLSPRFALNVNHPDAARGKASRVSWTSMGTGPLGVATFTPVDADTFTLGLGLCPADRYCPPETKRDSDTEAIRRGEVSITPITADRTLPGRDADRVRAAVAGGRLPG</sequence>
<evidence type="ECO:0000256" key="6">
    <source>
        <dbReference type="ARBA" id="ARBA00022741"/>
    </source>
</evidence>
<keyword evidence="7 9" id="KW-0378">Hydrolase</keyword>
<dbReference type="RefSeq" id="WP_192741942.1">
    <property type="nucleotide sequence ID" value="NZ_JADBEJ010000001.1"/>
</dbReference>
<evidence type="ECO:0000313" key="10">
    <source>
        <dbReference type="Proteomes" id="UP000656548"/>
    </source>
</evidence>
<comment type="catalytic activity">
    <reaction evidence="1">
        <text>a ribonucleoside 5'-phosphate + H2O = a ribonucleoside + phosphate</text>
        <dbReference type="Rhea" id="RHEA:12484"/>
        <dbReference type="ChEBI" id="CHEBI:15377"/>
        <dbReference type="ChEBI" id="CHEBI:18254"/>
        <dbReference type="ChEBI" id="CHEBI:43474"/>
        <dbReference type="ChEBI" id="CHEBI:58043"/>
        <dbReference type="EC" id="3.1.3.5"/>
    </reaction>
</comment>
<gene>
    <name evidence="9" type="ORF">H4W30_001311</name>
</gene>
<dbReference type="PANTHER" id="PTHR30457">
    <property type="entry name" value="5'-NUCLEOTIDASE SURE"/>
    <property type="match status" value="1"/>
</dbReference>
<organism evidence="9 10">
    <name type="scientific">Amycolatopsis roodepoortensis</name>
    <dbReference type="NCBI Taxonomy" id="700274"/>
    <lineage>
        <taxon>Bacteria</taxon>
        <taxon>Bacillati</taxon>
        <taxon>Actinomycetota</taxon>
        <taxon>Actinomycetes</taxon>
        <taxon>Pseudonocardiales</taxon>
        <taxon>Pseudonocardiaceae</taxon>
        <taxon>Amycolatopsis</taxon>
    </lineage>
</organism>
<evidence type="ECO:0000259" key="8">
    <source>
        <dbReference type="Pfam" id="PF01975"/>
    </source>
</evidence>
<comment type="caution">
    <text evidence="9">The sequence shown here is derived from an EMBL/GenBank/DDBJ whole genome shotgun (WGS) entry which is preliminary data.</text>
</comment>
<evidence type="ECO:0000256" key="4">
    <source>
        <dbReference type="ARBA" id="ARBA00022490"/>
    </source>
</evidence>